<accession>A0A9W4R4S8</accession>
<evidence type="ECO:0000313" key="2">
    <source>
        <dbReference type="Proteomes" id="UP001152447"/>
    </source>
</evidence>
<keyword evidence="2" id="KW-1185">Reference proteome</keyword>
<reference evidence="1" key="1">
    <citation type="submission" date="2022-07" db="EMBL/GenBank/DDBJ databases">
        <authorList>
            <person name="Criscuolo A."/>
        </authorList>
    </citation>
    <scope>NUCLEOTIDE SEQUENCE</scope>
    <source>
        <strain evidence="1">CIP103197</strain>
    </source>
</reference>
<name>A0A9W4R4S8_PSEHA</name>
<comment type="caution">
    <text evidence="1">The sequence shown here is derived from an EMBL/GenBank/DDBJ whole genome shotgun (WGS) entry which is preliminary data.</text>
</comment>
<organism evidence="1 2">
    <name type="scientific">Pseudoalteromonas haloplanktis</name>
    <name type="common">Alteromonas haloplanktis</name>
    <dbReference type="NCBI Taxonomy" id="228"/>
    <lineage>
        <taxon>Bacteria</taxon>
        <taxon>Pseudomonadati</taxon>
        <taxon>Pseudomonadota</taxon>
        <taxon>Gammaproteobacteria</taxon>
        <taxon>Alteromonadales</taxon>
        <taxon>Pseudoalteromonadaceae</taxon>
        <taxon>Pseudoalteromonas</taxon>
    </lineage>
</organism>
<protein>
    <submittedName>
        <fullName evidence="1">Uncharacterized protein</fullName>
    </submittedName>
</protein>
<evidence type="ECO:0000313" key="1">
    <source>
        <dbReference type="EMBL" id="CAH9066532.1"/>
    </source>
</evidence>
<gene>
    <name evidence="1" type="ORF">PSEHALCIP103_03604</name>
</gene>
<dbReference type="AlphaFoldDB" id="A0A9W4R4S8"/>
<dbReference type="Proteomes" id="UP001152447">
    <property type="component" value="Unassembled WGS sequence"/>
</dbReference>
<proteinExistence type="predicted"/>
<sequence>MSNLYNTLYFLWRLDITVWQVNEPTNTHTTSEKERIYSR</sequence>
<dbReference type="EMBL" id="CAMAPB010000107">
    <property type="protein sequence ID" value="CAH9066532.1"/>
    <property type="molecule type" value="Genomic_DNA"/>
</dbReference>